<dbReference type="GO" id="GO:0071949">
    <property type="term" value="F:FAD binding"/>
    <property type="evidence" value="ECO:0007669"/>
    <property type="project" value="InterPro"/>
</dbReference>
<dbReference type="PRINTS" id="PR00420">
    <property type="entry name" value="RNGMNOXGNASE"/>
</dbReference>
<keyword evidence="5" id="KW-0503">Monooxygenase</keyword>
<evidence type="ECO:0000256" key="5">
    <source>
        <dbReference type="ARBA" id="ARBA00023033"/>
    </source>
</evidence>
<evidence type="ECO:0000256" key="4">
    <source>
        <dbReference type="ARBA" id="ARBA00023002"/>
    </source>
</evidence>
<feature type="domain" description="FAD-binding" evidence="6">
    <location>
        <begin position="9"/>
        <end position="340"/>
    </location>
</feature>
<dbReference type="OrthoDB" id="4230779at2"/>
<keyword evidence="3" id="KW-0274">FAD</keyword>
<evidence type="ECO:0000259" key="6">
    <source>
        <dbReference type="Pfam" id="PF01494"/>
    </source>
</evidence>
<dbReference type="AlphaFoldDB" id="A0A1I1LM66"/>
<dbReference type="Proteomes" id="UP000198728">
    <property type="component" value="Unassembled WGS sequence"/>
</dbReference>
<organism evidence="7 8">
    <name type="scientific">Tropicimonas isoalkanivorans</name>
    <dbReference type="NCBI Taxonomy" id="441112"/>
    <lineage>
        <taxon>Bacteria</taxon>
        <taxon>Pseudomonadati</taxon>
        <taxon>Pseudomonadota</taxon>
        <taxon>Alphaproteobacteria</taxon>
        <taxon>Rhodobacterales</taxon>
        <taxon>Roseobacteraceae</taxon>
        <taxon>Tropicimonas</taxon>
    </lineage>
</organism>
<dbReference type="Gene3D" id="3.50.50.60">
    <property type="entry name" value="FAD/NAD(P)-binding domain"/>
    <property type="match status" value="1"/>
</dbReference>
<proteinExistence type="predicted"/>
<dbReference type="InterPro" id="IPR036188">
    <property type="entry name" value="FAD/NAD-bd_sf"/>
</dbReference>
<dbReference type="InterPro" id="IPR002938">
    <property type="entry name" value="FAD-bd"/>
</dbReference>
<evidence type="ECO:0000256" key="2">
    <source>
        <dbReference type="ARBA" id="ARBA00022630"/>
    </source>
</evidence>
<dbReference type="SUPFAM" id="SSF54373">
    <property type="entry name" value="FAD-linked reductases, C-terminal domain"/>
    <property type="match status" value="1"/>
</dbReference>
<evidence type="ECO:0000313" key="8">
    <source>
        <dbReference type="Proteomes" id="UP000198728"/>
    </source>
</evidence>
<dbReference type="PANTHER" id="PTHR13789:SF318">
    <property type="entry name" value="GERANYLGERANYL DIPHOSPHATE REDUCTASE"/>
    <property type="match status" value="1"/>
</dbReference>
<keyword evidence="8" id="KW-1185">Reference proteome</keyword>
<dbReference type="GO" id="GO:0004497">
    <property type="term" value="F:monooxygenase activity"/>
    <property type="evidence" value="ECO:0007669"/>
    <property type="project" value="UniProtKB-KW"/>
</dbReference>
<dbReference type="PANTHER" id="PTHR13789">
    <property type="entry name" value="MONOOXYGENASE"/>
    <property type="match status" value="1"/>
</dbReference>
<dbReference type="EMBL" id="FOLG01000008">
    <property type="protein sequence ID" value="SFC71403.1"/>
    <property type="molecule type" value="Genomic_DNA"/>
</dbReference>
<keyword evidence="4" id="KW-0560">Oxidoreductase</keyword>
<gene>
    <name evidence="7" type="ORF">SAMN04488094_10880</name>
</gene>
<dbReference type="RefSeq" id="WP_093361278.1">
    <property type="nucleotide sequence ID" value="NZ_FOLG01000008.1"/>
</dbReference>
<evidence type="ECO:0000256" key="1">
    <source>
        <dbReference type="ARBA" id="ARBA00001974"/>
    </source>
</evidence>
<dbReference type="STRING" id="441112.SAMN04488094_10880"/>
<keyword evidence="2" id="KW-0285">Flavoprotein</keyword>
<name>A0A1I1LM66_9RHOB</name>
<evidence type="ECO:0000313" key="7">
    <source>
        <dbReference type="EMBL" id="SFC71403.1"/>
    </source>
</evidence>
<accession>A0A1I1LM66</accession>
<dbReference type="InterPro" id="IPR050493">
    <property type="entry name" value="FAD-dep_Monooxygenase_BioMet"/>
</dbReference>
<sequence length="392" mass="42316">MNLIGQEMTILGAGIAGLAAARALAMRGARVRVLEQAPAITEVGAGLQISPNGAVVLEALGLGAEFEQISMESEGAVLRDYVRGAEVLRLDLRKYGRFGLVHRADLIRMLEIAALEVGVEIELGTHVASVHLNGVRPVLFIDGRDAERVDFLVAADGLHSRLRTALLGDESPQFTGQVAWRALLPILPGQVPVEAQVFMGRGRHLVAYPLRSGTVLNIVGVMEAQEWTADGWNHPGDPSIMRAHFAEFGGPVRGWLERLDEVMVWGLFRHGVASQWHGSNAVLIGDAAHPTLPFLAQGACMALEDAWVLAETLVGSDTTGAALDRFEAARKPRTRRIVDAATANARNYHLRSGPIRGLAHLGLRAMGSAAPDFMPERFRWLYGHDVTQPEGG</sequence>
<evidence type="ECO:0000256" key="3">
    <source>
        <dbReference type="ARBA" id="ARBA00022827"/>
    </source>
</evidence>
<reference evidence="7 8" key="1">
    <citation type="submission" date="2016-10" db="EMBL/GenBank/DDBJ databases">
        <authorList>
            <person name="de Groot N.N."/>
        </authorList>
    </citation>
    <scope>NUCLEOTIDE SEQUENCE [LARGE SCALE GENOMIC DNA]</scope>
    <source>
        <strain evidence="7 8">DSM 19548</strain>
    </source>
</reference>
<comment type="cofactor">
    <cofactor evidence="1">
        <name>FAD</name>
        <dbReference type="ChEBI" id="CHEBI:57692"/>
    </cofactor>
</comment>
<dbReference type="SUPFAM" id="SSF51905">
    <property type="entry name" value="FAD/NAD(P)-binding domain"/>
    <property type="match status" value="1"/>
</dbReference>
<dbReference type="Pfam" id="PF01494">
    <property type="entry name" value="FAD_binding_3"/>
    <property type="match status" value="1"/>
</dbReference>
<protein>
    <submittedName>
        <fullName evidence="7">Salicylate hydroxylase</fullName>
    </submittedName>
</protein>